<keyword evidence="3" id="KW-0378">Hydrolase</keyword>
<dbReference type="CDD" id="cd16027">
    <property type="entry name" value="SGSH"/>
    <property type="match status" value="1"/>
</dbReference>
<dbReference type="Gene3D" id="3.40.720.10">
    <property type="entry name" value="Alkaline Phosphatase, subunit A"/>
    <property type="match status" value="1"/>
</dbReference>
<evidence type="ECO:0000256" key="2">
    <source>
        <dbReference type="ARBA" id="ARBA00022723"/>
    </source>
</evidence>
<dbReference type="InterPro" id="IPR000917">
    <property type="entry name" value="Sulfatase_N"/>
</dbReference>
<dbReference type="Pfam" id="PF00884">
    <property type="entry name" value="Sulfatase"/>
    <property type="match status" value="1"/>
</dbReference>
<dbReference type="GO" id="GO:0046872">
    <property type="term" value="F:metal ion binding"/>
    <property type="evidence" value="ECO:0007669"/>
    <property type="project" value="UniProtKB-KW"/>
</dbReference>
<evidence type="ECO:0000256" key="1">
    <source>
        <dbReference type="ARBA" id="ARBA00008779"/>
    </source>
</evidence>
<dbReference type="KEGG" id="mic:Mic7113_5654"/>
<dbReference type="eggNOG" id="COG3119">
    <property type="taxonomic scope" value="Bacteria"/>
</dbReference>
<evidence type="ECO:0000313" key="6">
    <source>
        <dbReference type="EMBL" id="AFZ21282.1"/>
    </source>
</evidence>
<evidence type="ECO:0000259" key="5">
    <source>
        <dbReference type="Pfam" id="PF00884"/>
    </source>
</evidence>
<proteinExistence type="inferred from homology"/>
<evidence type="ECO:0000256" key="4">
    <source>
        <dbReference type="PIRSR" id="PIRSR600917-52"/>
    </source>
</evidence>
<dbReference type="STRING" id="1173027.Mic7113_5654"/>
<dbReference type="EMBL" id="CP003630">
    <property type="protein sequence ID" value="AFZ21282.1"/>
    <property type="molecule type" value="Genomic_DNA"/>
</dbReference>
<dbReference type="Proteomes" id="UP000010471">
    <property type="component" value="Chromosome"/>
</dbReference>
<sequence>MNRPNINIVWICADDFTPDVCGAYGNQQVHTPNLDRLASQGIRFDRAYCSCPLSTPSRQAFFTGRYPRSIGVTLSRTPLPKNEVTLPVLLKRVGYQTAAFGKTHYYFPRKYEYDTCVDLSEYQAWIQQKGRQPIPPEIDVLGHWRPFLDPAAVWLNSACKPYGAVDADMAGTFYASEAARFLQSTAQQPFFLYVSFYETHSPFWFPVEFRNRHTASEFTVPELTAEDFEQIPAVFRNLTRPEKRGIQAAYYTCTEFMDKNVGLVLEALDQSGHADNTLVIFTSDHGYLLGQHGRFEKHCCFEGAVRVALLMRFPGVIVSGQASNALVELIDIIPTIFSLCDVPIPDNLHGRSFERVLQDATQVHREQVIVEYADNAEAMIRTERWKLIYSTGRRRRKDGYALNSFTTERSLQLYDLVNDPDETENLAAKTEHSDLVNALIDRLADHMRRTERDAQSVPSSHDSHTILEYCLPPKDADF</sequence>
<accession>K9WP13</accession>
<name>K9WP13_9CYAN</name>
<feature type="modified residue" description="3-oxoalanine (Ser)" evidence="4">
    <location>
        <position position="54"/>
    </location>
</feature>
<dbReference type="OrthoDB" id="279611at2"/>
<dbReference type="PANTHER" id="PTHR45953:SF1">
    <property type="entry name" value="IDURONATE 2-SULFATASE"/>
    <property type="match status" value="1"/>
</dbReference>
<keyword evidence="7" id="KW-1185">Reference proteome</keyword>
<dbReference type="InterPro" id="IPR024607">
    <property type="entry name" value="Sulfatase_CS"/>
</dbReference>
<dbReference type="InterPro" id="IPR017850">
    <property type="entry name" value="Alkaline_phosphatase_core_sf"/>
</dbReference>
<dbReference type="PANTHER" id="PTHR45953">
    <property type="entry name" value="IDURONATE 2-SULFATASE"/>
    <property type="match status" value="1"/>
</dbReference>
<comment type="PTM">
    <text evidence="4">The conversion to 3-oxoalanine (also known as C-formylglycine, FGly), of a serine or cysteine residue in prokaryotes and of a cysteine residue in eukaryotes, is critical for catalytic activity.</text>
</comment>
<reference evidence="6 7" key="1">
    <citation type="submission" date="2012-06" db="EMBL/GenBank/DDBJ databases">
        <title>Finished chromosome of genome of Microcoleus sp. PCC 7113.</title>
        <authorList>
            <consortium name="US DOE Joint Genome Institute"/>
            <person name="Gugger M."/>
            <person name="Coursin T."/>
            <person name="Rippka R."/>
            <person name="Tandeau De Marsac N."/>
            <person name="Huntemann M."/>
            <person name="Wei C.-L."/>
            <person name="Han J."/>
            <person name="Detter J.C."/>
            <person name="Han C."/>
            <person name="Tapia R."/>
            <person name="Chen A."/>
            <person name="Kyrpides N."/>
            <person name="Mavromatis K."/>
            <person name="Markowitz V."/>
            <person name="Szeto E."/>
            <person name="Ivanova N."/>
            <person name="Pagani I."/>
            <person name="Pati A."/>
            <person name="Goodwin L."/>
            <person name="Nordberg H.P."/>
            <person name="Cantor M.N."/>
            <person name="Hua S.X."/>
            <person name="Woyke T."/>
            <person name="Kerfeld C.A."/>
        </authorList>
    </citation>
    <scope>NUCLEOTIDE SEQUENCE [LARGE SCALE GENOMIC DNA]</scope>
    <source>
        <strain evidence="6 7">PCC 7113</strain>
    </source>
</reference>
<dbReference type="AlphaFoldDB" id="K9WP13"/>
<dbReference type="RefSeq" id="WP_015185415.1">
    <property type="nucleotide sequence ID" value="NC_019738.1"/>
</dbReference>
<dbReference type="PATRIC" id="fig|1173027.3.peg.6272"/>
<dbReference type="HOGENOM" id="CLU_006332_9_2_3"/>
<evidence type="ECO:0000256" key="3">
    <source>
        <dbReference type="ARBA" id="ARBA00022801"/>
    </source>
</evidence>
<keyword evidence="2" id="KW-0479">Metal-binding</keyword>
<dbReference type="PROSITE" id="PS00523">
    <property type="entry name" value="SULFATASE_1"/>
    <property type="match status" value="1"/>
</dbReference>
<dbReference type="GO" id="GO:0008484">
    <property type="term" value="F:sulfuric ester hydrolase activity"/>
    <property type="evidence" value="ECO:0007669"/>
    <property type="project" value="TreeGrafter"/>
</dbReference>
<gene>
    <name evidence="6" type="ORF">Mic7113_5654</name>
</gene>
<dbReference type="SUPFAM" id="SSF53649">
    <property type="entry name" value="Alkaline phosphatase-like"/>
    <property type="match status" value="1"/>
</dbReference>
<protein>
    <submittedName>
        <fullName evidence="6">Arylsulfatase A family protein</fullName>
    </submittedName>
</protein>
<organism evidence="6 7">
    <name type="scientific">Allocoleopsis franciscana PCC 7113</name>
    <dbReference type="NCBI Taxonomy" id="1173027"/>
    <lineage>
        <taxon>Bacteria</taxon>
        <taxon>Bacillati</taxon>
        <taxon>Cyanobacteriota</taxon>
        <taxon>Cyanophyceae</taxon>
        <taxon>Coleofasciculales</taxon>
        <taxon>Coleofasciculaceae</taxon>
        <taxon>Allocoleopsis</taxon>
        <taxon>Allocoleopsis franciscana</taxon>
    </lineage>
</organism>
<dbReference type="GO" id="GO:0005737">
    <property type="term" value="C:cytoplasm"/>
    <property type="evidence" value="ECO:0007669"/>
    <property type="project" value="TreeGrafter"/>
</dbReference>
<evidence type="ECO:0000313" key="7">
    <source>
        <dbReference type="Proteomes" id="UP000010471"/>
    </source>
</evidence>
<feature type="domain" description="Sulfatase N-terminal" evidence="5">
    <location>
        <begin position="7"/>
        <end position="341"/>
    </location>
</feature>
<comment type="similarity">
    <text evidence="1">Belongs to the sulfatase family.</text>
</comment>